<dbReference type="Pfam" id="PF10590">
    <property type="entry name" value="PNP_phzG_C"/>
    <property type="match status" value="1"/>
</dbReference>
<sequence length="232" mass="25893">MDQGQQHAQDPQPRQTEFRRLLREQRVWDIELPGFDPGSAPADPLALFHDWFAEAVAARQTEPHTMALATADAAGHPDVRTVMLHDADEHGWHFATHAGSRKGRQLAERPEAALHFYWPARGRQIRLRGRVTTAPPAAALADLHARSTGALAAALVGHQSEVLDSPAELARASEAAWQYARSNPAADVPTWTLYALAPDEVEFFQGDARRRHIRLTYARTAEGDWQRTLLWP</sequence>
<dbReference type="GO" id="GO:0010181">
    <property type="term" value="F:FMN binding"/>
    <property type="evidence" value="ECO:0007669"/>
    <property type="project" value="InterPro"/>
</dbReference>
<evidence type="ECO:0000256" key="3">
    <source>
        <dbReference type="ARBA" id="ARBA00022643"/>
    </source>
</evidence>
<gene>
    <name evidence="8" type="ORF">DY218_12605</name>
</gene>
<evidence type="ECO:0000313" key="8">
    <source>
        <dbReference type="EMBL" id="RFU86399.1"/>
    </source>
</evidence>
<name>A0A372M6C6_9ACTN</name>
<evidence type="ECO:0000256" key="4">
    <source>
        <dbReference type="ARBA" id="ARBA00023002"/>
    </source>
</evidence>
<dbReference type="Pfam" id="PF01243">
    <property type="entry name" value="PNPOx_N"/>
    <property type="match status" value="1"/>
</dbReference>
<comment type="similarity">
    <text evidence="1">Belongs to the pyridoxamine 5'-phosphate oxidase family.</text>
</comment>
<dbReference type="PANTHER" id="PTHR10851:SF0">
    <property type="entry name" value="PYRIDOXINE-5'-PHOSPHATE OXIDASE"/>
    <property type="match status" value="1"/>
</dbReference>
<feature type="binding site" evidence="5">
    <location>
        <position position="102"/>
    </location>
    <ligand>
        <name>FMN</name>
        <dbReference type="ChEBI" id="CHEBI:58210"/>
    </ligand>
</feature>
<organism evidence="8 9">
    <name type="scientific">Streptomyces triticagri</name>
    <dbReference type="NCBI Taxonomy" id="2293568"/>
    <lineage>
        <taxon>Bacteria</taxon>
        <taxon>Bacillati</taxon>
        <taxon>Actinomycetota</taxon>
        <taxon>Actinomycetes</taxon>
        <taxon>Kitasatosporales</taxon>
        <taxon>Streptomycetaceae</taxon>
        <taxon>Streptomyces</taxon>
    </lineage>
</organism>
<accession>A0A372M6C6</accession>
<dbReference type="PIRSF" id="PIRSF000190">
    <property type="entry name" value="Pyd_amn-ph_oxd"/>
    <property type="match status" value="1"/>
</dbReference>
<evidence type="ECO:0000256" key="5">
    <source>
        <dbReference type="PIRSR" id="PIRSR000190-2"/>
    </source>
</evidence>
<evidence type="ECO:0000259" key="7">
    <source>
        <dbReference type="Pfam" id="PF10590"/>
    </source>
</evidence>
<dbReference type="RefSeq" id="WP_128556062.1">
    <property type="nucleotide sequence ID" value="NZ_QUAK01000068.1"/>
</dbReference>
<dbReference type="InterPro" id="IPR019576">
    <property type="entry name" value="Pyridoxamine_oxidase_dimer_C"/>
</dbReference>
<dbReference type="GO" id="GO:0004733">
    <property type="term" value="F:pyridoxamine phosphate oxidase activity"/>
    <property type="evidence" value="ECO:0007669"/>
    <property type="project" value="UniProtKB-EC"/>
</dbReference>
<dbReference type="GO" id="GO:0008615">
    <property type="term" value="P:pyridoxine biosynthetic process"/>
    <property type="evidence" value="ECO:0007669"/>
    <property type="project" value="InterPro"/>
</dbReference>
<dbReference type="InterPro" id="IPR012349">
    <property type="entry name" value="Split_barrel_FMN-bd"/>
</dbReference>
<feature type="binding site" evidence="5">
    <location>
        <begin position="159"/>
        <end position="160"/>
    </location>
    <ligand>
        <name>FMN</name>
        <dbReference type="ChEBI" id="CHEBI:58210"/>
    </ligand>
</feature>
<evidence type="ECO:0000313" key="9">
    <source>
        <dbReference type="Proteomes" id="UP000263094"/>
    </source>
</evidence>
<dbReference type="InterPro" id="IPR000659">
    <property type="entry name" value="Pyridox_Oxase"/>
</dbReference>
<dbReference type="NCBIfam" id="NF004231">
    <property type="entry name" value="PRK05679.1"/>
    <property type="match status" value="1"/>
</dbReference>
<dbReference type="OrthoDB" id="9780392at2"/>
<evidence type="ECO:0000256" key="2">
    <source>
        <dbReference type="ARBA" id="ARBA00022630"/>
    </source>
</evidence>
<keyword evidence="9" id="KW-1185">Reference proteome</keyword>
<dbReference type="EMBL" id="QUAK01000068">
    <property type="protein sequence ID" value="RFU86399.1"/>
    <property type="molecule type" value="Genomic_DNA"/>
</dbReference>
<keyword evidence="4 8" id="KW-0560">Oxidoreductase</keyword>
<comment type="caution">
    <text evidence="8">The sequence shown here is derived from an EMBL/GenBank/DDBJ whole genome shotgun (WGS) entry which is preliminary data.</text>
</comment>
<protein>
    <submittedName>
        <fullName evidence="8">Pyridoxal 5'-phosphate synthase</fullName>
        <ecNumber evidence="8">1.4.3.5</ecNumber>
    </submittedName>
</protein>
<keyword evidence="3 5" id="KW-0288">FMN</keyword>
<dbReference type="InterPro" id="IPR011576">
    <property type="entry name" value="Pyridox_Oxase_N"/>
</dbReference>
<feature type="domain" description="Pyridoxine 5'-phosphate oxidase dimerisation C-terminal" evidence="7">
    <location>
        <begin position="191"/>
        <end position="232"/>
    </location>
</feature>
<reference evidence="8 9" key="1">
    <citation type="submission" date="2018-08" db="EMBL/GenBank/DDBJ databases">
        <title>Isolation, diversity and antifungal activity of Actinobacteria from wheat.</title>
        <authorList>
            <person name="Han C."/>
        </authorList>
    </citation>
    <scope>NUCLEOTIDE SEQUENCE [LARGE SCALE GENOMIC DNA]</scope>
    <source>
        <strain evidence="8 9">NEAU-YY421</strain>
    </source>
</reference>
<dbReference type="Gene3D" id="2.30.110.10">
    <property type="entry name" value="Electron Transport, Fmn-binding Protein, Chain A"/>
    <property type="match status" value="1"/>
</dbReference>
<dbReference type="Proteomes" id="UP000263094">
    <property type="component" value="Unassembled WGS sequence"/>
</dbReference>
<evidence type="ECO:0000256" key="1">
    <source>
        <dbReference type="ARBA" id="ARBA00007301"/>
    </source>
</evidence>
<dbReference type="SUPFAM" id="SSF50475">
    <property type="entry name" value="FMN-binding split barrel"/>
    <property type="match status" value="1"/>
</dbReference>
<dbReference type="AlphaFoldDB" id="A0A372M6C6"/>
<feature type="binding site" evidence="5">
    <location>
        <position position="214"/>
    </location>
    <ligand>
        <name>FMN</name>
        <dbReference type="ChEBI" id="CHEBI:58210"/>
    </ligand>
</feature>
<dbReference type="PANTHER" id="PTHR10851">
    <property type="entry name" value="PYRIDOXINE-5-PHOSPHATE OXIDASE"/>
    <property type="match status" value="1"/>
</dbReference>
<comment type="cofactor">
    <cofactor evidence="5">
        <name>FMN</name>
        <dbReference type="ChEBI" id="CHEBI:58210"/>
    </cofactor>
    <text evidence="5">Binds 1 FMN per subunit.</text>
</comment>
<proteinExistence type="inferred from homology"/>
<evidence type="ECO:0000259" key="6">
    <source>
        <dbReference type="Pfam" id="PF01243"/>
    </source>
</evidence>
<feature type="domain" description="Pyridoxamine 5'-phosphate oxidase N-terminal" evidence="6">
    <location>
        <begin position="54"/>
        <end position="172"/>
    </location>
</feature>
<dbReference type="EC" id="1.4.3.5" evidence="8"/>
<feature type="binding site" evidence="5">
    <location>
        <position position="124"/>
    </location>
    <ligand>
        <name>FMN</name>
        <dbReference type="ChEBI" id="CHEBI:58210"/>
    </ligand>
</feature>
<keyword evidence="2" id="KW-0285">Flavoprotein</keyword>
<feature type="binding site" evidence="5">
    <location>
        <position position="101"/>
    </location>
    <ligand>
        <name>FMN</name>
        <dbReference type="ChEBI" id="CHEBI:58210"/>
    </ligand>
</feature>